<feature type="domain" description="DUF2314" evidence="2">
    <location>
        <begin position="37"/>
        <end position="99"/>
    </location>
</feature>
<keyword evidence="4" id="KW-1185">Reference proteome</keyword>
<dbReference type="PANTHER" id="PTHR38743:SF2">
    <property type="entry name" value="DUF2185 DOMAIN-CONTAINING PROTEIN"/>
    <property type="match status" value="1"/>
</dbReference>
<name>A0ABP3WUU5_9ALTE</name>
<dbReference type="Pfam" id="PF10077">
    <property type="entry name" value="DUF2314"/>
    <property type="match status" value="1"/>
</dbReference>
<evidence type="ECO:0000313" key="4">
    <source>
        <dbReference type="Proteomes" id="UP001500359"/>
    </source>
</evidence>
<reference evidence="4" key="1">
    <citation type="journal article" date="2019" name="Int. J. Syst. Evol. Microbiol.">
        <title>The Global Catalogue of Microorganisms (GCM) 10K type strain sequencing project: providing services to taxonomists for standard genome sequencing and annotation.</title>
        <authorList>
            <consortium name="The Broad Institute Genomics Platform"/>
            <consortium name="The Broad Institute Genome Sequencing Center for Infectious Disease"/>
            <person name="Wu L."/>
            <person name="Ma J."/>
        </authorList>
    </citation>
    <scope>NUCLEOTIDE SEQUENCE [LARGE SCALE GENOMIC DNA]</scope>
    <source>
        <strain evidence="4">JCM 15896</strain>
    </source>
</reference>
<protein>
    <submittedName>
        <fullName evidence="3">DUF2185 domain-containing protein</fullName>
    </submittedName>
</protein>
<dbReference type="InterPro" id="IPR018756">
    <property type="entry name" value="DUF2314"/>
</dbReference>
<dbReference type="Pfam" id="PF09951">
    <property type="entry name" value="Imm33"/>
    <property type="match status" value="1"/>
</dbReference>
<proteinExistence type="predicted"/>
<evidence type="ECO:0000259" key="1">
    <source>
        <dbReference type="Pfam" id="PF09951"/>
    </source>
</evidence>
<dbReference type="PANTHER" id="PTHR38743">
    <property type="entry name" value="SIMILAR TO GLYOXYLASE I FAMILY PROTEIN"/>
    <property type="match status" value="1"/>
</dbReference>
<accession>A0ABP3WUU5</accession>
<dbReference type="RefSeq" id="WP_343857839.1">
    <property type="nucleotide sequence ID" value="NZ_BAAAFD010000002.1"/>
</dbReference>
<organism evidence="3 4">
    <name type="scientific">Aliiglaciecola litoralis</name>
    <dbReference type="NCBI Taxonomy" id="582857"/>
    <lineage>
        <taxon>Bacteria</taxon>
        <taxon>Pseudomonadati</taxon>
        <taxon>Pseudomonadota</taxon>
        <taxon>Gammaproteobacteria</taxon>
        <taxon>Alteromonadales</taxon>
        <taxon>Alteromonadaceae</taxon>
        <taxon>Aliiglaciecola</taxon>
    </lineage>
</organism>
<dbReference type="EMBL" id="BAAAFD010000002">
    <property type="protein sequence ID" value="GAA0855080.1"/>
    <property type="molecule type" value="Genomic_DNA"/>
</dbReference>
<gene>
    <name evidence="3" type="ORF">GCM10009114_13300</name>
</gene>
<dbReference type="Proteomes" id="UP001500359">
    <property type="component" value="Unassembled WGS sequence"/>
</dbReference>
<comment type="caution">
    <text evidence="3">The sequence shown here is derived from an EMBL/GenBank/DDBJ whole genome shotgun (WGS) entry which is preliminary data.</text>
</comment>
<sequence length="206" mass="23980">MDTTRTWTLGDAKERANEAKYTFYIPPDCTLSRLSKGNFVKLIFDCDVENDNGWSAERMWVEITQREGDRFKGNLDNDPNYIPDLTAGDEIEFCINHIIQTDIEDEEPNIVEKYSARCFVSSAVLYDGQSVEVMYREEPTKEQDNYSGWTFINGHETDEYLDNGDNWHYVSLGAVLNRCDRFVHLLDAPYDTQYTWNPSTKTYEES</sequence>
<evidence type="ECO:0000259" key="2">
    <source>
        <dbReference type="Pfam" id="PF10077"/>
    </source>
</evidence>
<feature type="domain" description="Immunity protein Imm33" evidence="1">
    <location>
        <begin position="118"/>
        <end position="203"/>
    </location>
</feature>
<evidence type="ECO:0000313" key="3">
    <source>
        <dbReference type="EMBL" id="GAA0855080.1"/>
    </source>
</evidence>
<dbReference type="InterPro" id="IPR018689">
    <property type="entry name" value="Imm33_dom"/>
</dbReference>